<dbReference type="OrthoDB" id="5104994at2759"/>
<evidence type="ECO:0000256" key="1">
    <source>
        <dbReference type="SAM" id="MobiDB-lite"/>
    </source>
</evidence>
<evidence type="ECO:0000313" key="2">
    <source>
        <dbReference type="EMBL" id="TGJ83102.1"/>
    </source>
</evidence>
<dbReference type="Proteomes" id="UP000297716">
    <property type="component" value="Unassembled WGS sequence"/>
</dbReference>
<comment type="caution">
    <text evidence="2">The sequence shown here is derived from an EMBL/GenBank/DDBJ whole genome shotgun (WGS) entry which is preliminary data.</text>
</comment>
<protein>
    <submittedName>
        <fullName evidence="2">Uncharacterized protein</fullName>
    </submittedName>
</protein>
<keyword evidence="3" id="KW-1185">Reference proteome</keyword>
<feature type="compositionally biased region" description="Polar residues" evidence="1">
    <location>
        <begin position="43"/>
        <end position="58"/>
    </location>
</feature>
<dbReference type="AlphaFoldDB" id="A0A4Z0Z3A3"/>
<dbReference type="EMBL" id="SKBN01000104">
    <property type="protein sequence ID" value="TGJ83102.1"/>
    <property type="molecule type" value="Genomic_DNA"/>
</dbReference>
<evidence type="ECO:0000313" key="3">
    <source>
        <dbReference type="Proteomes" id="UP000297716"/>
    </source>
</evidence>
<organism evidence="2 3">
    <name type="scientific">Xylaria hypoxylon</name>
    <dbReference type="NCBI Taxonomy" id="37992"/>
    <lineage>
        <taxon>Eukaryota</taxon>
        <taxon>Fungi</taxon>
        <taxon>Dikarya</taxon>
        <taxon>Ascomycota</taxon>
        <taxon>Pezizomycotina</taxon>
        <taxon>Sordariomycetes</taxon>
        <taxon>Xylariomycetidae</taxon>
        <taxon>Xylariales</taxon>
        <taxon>Xylariaceae</taxon>
        <taxon>Xylaria</taxon>
    </lineage>
</organism>
<name>A0A4Z0Z3A3_9PEZI</name>
<reference evidence="2 3" key="1">
    <citation type="submission" date="2019-03" db="EMBL/GenBank/DDBJ databases">
        <title>Draft genome sequence of Xylaria hypoxylon DSM 108379, a ubiquitous saprotrophic-parasitic fungi on hardwood.</title>
        <authorList>
            <person name="Buettner E."/>
            <person name="Leonhardt S."/>
            <person name="Gebauer A.M."/>
            <person name="Liers C."/>
            <person name="Hofrichter M."/>
            <person name="Kellner H."/>
        </authorList>
    </citation>
    <scope>NUCLEOTIDE SEQUENCE [LARGE SCALE GENOMIC DNA]</scope>
    <source>
        <strain evidence="2 3">DSM 108379</strain>
    </source>
</reference>
<accession>A0A4Z0Z3A3</accession>
<sequence length="413" mass="47003">MYQSAVPREIAGERLFSTLEQHRHGEGQEEDVPLRSPRALSKGSLNNIHSGVANSSGEIENKRPATGANRPNSLKKRKTESATCLPPELMTMVIKGFVKAEPRCALDLVVPDWNICPREAPEFEGLPRNTRIVTYIRGIGFLQVGSLSCKFDHGDKDHILTPMARLNANAAAVNKNFSLEYTTRSYRTHTHVFTLGIDHLPGAAVEELLGNDWRDLMPLRSERVKTILPFDDEPNNIIKMRSSQVPAPIYEDLRHIAVHSPLKLMEENAHTFGIVGDIDKRDKMEEALNNALDLDRSAHLWLSWSRMQNLESVFLDLRFYSHNLNTERRCLSKSQIIERAEEMGHHLQLRVLVLAGLQSYNFHVEYDGIMAHHIEEQDIIHDEPNWIKIFRPAIQEGGKIILVDKIIDNLFKP</sequence>
<proteinExistence type="predicted"/>
<feature type="region of interest" description="Disordered" evidence="1">
    <location>
        <begin position="22"/>
        <end position="80"/>
    </location>
</feature>
<gene>
    <name evidence="2" type="ORF">E0Z10_g5669</name>
</gene>